<dbReference type="Proteomes" id="UP000004509">
    <property type="component" value="Unassembled WGS sequence"/>
</dbReference>
<reference evidence="1 2" key="1">
    <citation type="submission" date="2009-07" db="EMBL/GenBank/DDBJ databases">
        <authorList>
            <person name="Madupu R."/>
            <person name="Sebastian Y."/>
            <person name="Durkin A.S."/>
            <person name="Torralba M."/>
            <person name="Methe B."/>
            <person name="Sutton G.G."/>
            <person name="Strausberg R.L."/>
            <person name="Nelson K.E."/>
        </authorList>
    </citation>
    <scope>NUCLEOTIDE SEQUENCE [LARGE SCALE GENOMIC DNA]</scope>
    <source>
        <strain evidence="1 2">ATCC 35580</strain>
    </source>
</reference>
<sequence length="42" mass="4528">MAARAVKRLLIAQRLLSLSIKTLSIPHLLKIDGASALSESKL</sequence>
<accession>C8PQ11</accession>
<name>C8PQ11_9SPIR</name>
<proteinExistence type="predicted"/>
<dbReference type="AlphaFoldDB" id="C8PQ11"/>
<gene>
    <name evidence="1" type="ORF">TREVI0001_0315</name>
</gene>
<evidence type="ECO:0000313" key="2">
    <source>
        <dbReference type="Proteomes" id="UP000004509"/>
    </source>
</evidence>
<comment type="caution">
    <text evidence="1">The sequence shown here is derived from an EMBL/GenBank/DDBJ whole genome shotgun (WGS) entry which is preliminary data.</text>
</comment>
<evidence type="ECO:0000313" key="1">
    <source>
        <dbReference type="EMBL" id="EEV20493.1"/>
    </source>
</evidence>
<dbReference type="STRING" id="596324.TREVI0001_0315"/>
<organism evidence="1 2">
    <name type="scientific">Treponema vincentii ATCC 35580</name>
    <dbReference type="NCBI Taxonomy" id="596324"/>
    <lineage>
        <taxon>Bacteria</taxon>
        <taxon>Pseudomonadati</taxon>
        <taxon>Spirochaetota</taxon>
        <taxon>Spirochaetia</taxon>
        <taxon>Spirochaetales</taxon>
        <taxon>Treponemataceae</taxon>
        <taxon>Treponema</taxon>
    </lineage>
</organism>
<protein>
    <submittedName>
        <fullName evidence="1">Uncharacterized protein</fullName>
    </submittedName>
</protein>
<dbReference type="EMBL" id="ACYH01000032">
    <property type="protein sequence ID" value="EEV20493.1"/>
    <property type="molecule type" value="Genomic_DNA"/>
</dbReference>